<name>A0ABT0MCW0_9BACL</name>
<gene>
    <name evidence="2" type="ORF">M3N64_09010</name>
</gene>
<feature type="transmembrane region" description="Helical" evidence="1">
    <location>
        <begin position="74"/>
        <end position="94"/>
    </location>
</feature>
<feature type="transmembrane region" description="Helical" evidence="1">
    <location>
        <begin position="141"/>
        <end position="164"/>
    </location>
</feature>
<reference evidence="2 3" key="1">
    <citation type="submission" date="2022-05" db="EMBL/GenBank/DDBJ databases">
        <title>Sporolactobacillus sp nov CPB3-1, isolated from tree bark (Mangifera indica L.).</title>
        <authorList>
            <person name="Phuengjayaem S."/>
            <person name="Tanasupawat S."/>
        </authorList>
    </citation>
    <scope>NUCLEOTIDE SEQUENCE [LARGE SCALE GENOMIC DNA]</scope>
    <source>
        <strain evidence="2 3">CPB3-1</strain>
    </source>
</reference>
<evidence type="ECO:0000256" key="1">
    <source>
        <dbReference type="SAM" id="Phobius"/>
    </source>
</evidence>
<protein>
    <submittedName>
        <fullName evidence="2">Uncharacterized protein</fullName>
    </submittedName>
</protein>
<evidence type="ECO:0000313" key="2">
    <source>
        <dbReference type="EMBL" id="MCL1632089.1"/>
    </source>
</evidence>
<organism evidence="2 3">
    <name type="scientific">Sporolactobacillus mangiferae</name>
    <dbReference type="NCBI Taxonomy" id="2940498"/>
    <lineage>
        <taxon>Bacteria</taxon>
        <taxon>Bacillati</taxon>
        <taxon>Bacillota</taxon>
        <taxon>Bacilli</taxon>
        <taxon>Bacillales</taxon>
        <taxon>Sporolactobacillaceae</taxon>
        <taxon>Sporolactobacillus</taxon>
    </lineage>
</organism>
<sequence>MKQVNKGILLFTVPIIILVVVASLTGLIHSSIYSKETANWYVQTIGQDISNLFVITPLLLISALFALKGSRGGALLWFGVMITNVYSFLIYAFALHFNPLFYIYCAILGLSIYSVIYFISKMKMVDFKSWFHQTVHEKSTGLLLIALAVCFALIWLSDSLPAALANRTPESITKAGLLSNPVHVLDFSFYLPLMVLAGVWLFQKRSSGYLLAPAMLIFSLLTAVNIISLMLVTMWHLHTNTWPAVIVFTILASLCAVAFIAMMKRLAKII</sequence>
<feature type="transmembrane region" description="Helical" evidence="1">
    <location>
        <begin position="100"/>
        <end position="120"/>
    </location>
</feature>
<proteinExistence type="predicted"/>
<keyword evidence="3" id="KW-1185">Reference proteome</keyword>
<dbReference type="RefSeq" id="WP_249101376.1">
    <property type="nucleotide sequence ID" value="NZ_JAMAST010000009.1"/>
</dbReference>
<dbReference type="EMBL" id="JAMAST010000009">
    <property type="protein sequence ID" value="MCL1632089.1"/>
    <property type="molecule type" value="Genomic_DNA"/>
</dbReference>
<keyword evidence="1" id="KW-0472">Membrane</keyword>
<feature type="transmembrane region" description="Helical" evidence="1">
    <location>
        <begin position="7"/>
        <end position="29"/>
    </location>
</feature>
<keyword evidence="1" id="KW-1133">Transmembrane helix</keyword>
<dbReference type="Proteomes" id="UP001203004">
    <property type="component" value="Unassembled WGS sequence"/>
</dbReference>
<feature type="transmembrane region" description="Helical" evidence="1">
    <location>
        <begin position="241"/>
        <end position="262"/>
    </location>
</feature>
<comment type="caution">
    <text evidence="2">The sequence shown here is derived from an EMBL/GenBank/DDBJ whole genome shotgun (WGS) entry which is preliminary data.</text>
</comment>
<feature type="transmembrane region" description="Helical" evidence="1">
    <location>
        <begin position="209"/>
        <end position="235"/>
    </location>
</feature>
<feature type="transmembrane region" description="Helical" evidence="1">
    <location>
        <begin position="49"/>
        <end position="67"/>
    </location>
</feature>
<keyword evidence="1" id="KW-0812">Transmembrane</keyword>
<evidence type="ECO:0000313" key="3">
    <source>
        <dbReference type="Proteomes" id="UP001203004"/>
    </source>
</evidence>
<accession>A0ABT0MCW0</accession>
<feature type="transmembrane region" description="Helical" evidence="1">
    <location>
        <begin position="184"/>
        <end position="202"/>
    </location>
</feature>